<comment type="caution">
    <text evidence="2">The sequence shown here is derived from an EMBL/GenBank/DDBJ whole genome shotgun (WGS) entry which is preliminary data.</text>
</comment>
<dbReference type="Proteomes" id="UP001501788">
    <property type="component" value="Unassembled WGS sequence"/>
</dbReference>
<feature type="transmembrane region" description="Helical" evidence="1">
    <location>
        <begin position="47"/>
        <end position="69"/>
    </location>
</feature>
<accession>A0ABP8LKK9</accession>
<reference evidence="3" key="1">
    <citation type="journal article" date="2019" name="Int. J. Syst. Evol. Microbiol.">
        <title>The Global Catalogue of Microorganisms (GCM) 10K type strain sequencing project: providing services to taxonomists for standard genome sequencing and annotation.</title>
        <authorList>
            <consortium name="The Broad Institute Genomics Platform"/>
            <consortium name="The Broad Institute Genome Sequencing Center for Infectious Disease"/>
            <person name="Wu L."/>
            <person name="Ma J."/>
        </authorList>
    </citation>
    <scope>NUCLEOTIDE SEQUENCE [LARGE SCALE GENOMIC DNA]</scope>
    <source>
        <strain evidence="3">JCM 31890</strain>
    </source>
</reference>
<protein>
    <submittedName>
        <fullName evidence="2">Uncharacterized protein</fullName>
    </submittedName>
</protein>
<keyword evidence="1" id="KW-0812">Transmembrane</keyword>
<evidence type="ECO:0000256" key="1">
    <source>
        <dbReference type="SAM" id="Phobius"/>
    </source>
</evidence>
<keyword evidence="1" id="KW-0472">Membrane</keyword>
<sequence length="101" mass="10784">MPQHPWTAGLARDRWLVVAAFLTLALYAALLAMRATGEGWGRGWNLVAFWLYASPSALVLAGVCAWRAVRASGAHRLWAAVVAGLGAVFPLVAMLVIRAKG</sequence>
<evidence type="ECO:0000313" key="3">
    <source>
        <dbReference type="Proteomes" id="UP001501788"/>
    </source>
</evidence>
<organism evidence="2 3">
    <name type="scientific">Acidovorax lacteus</name>
    <dbReference type="NCBI Taxonomy" id="1924988"/>
    <lineage>
        <taxon>Bacteria</taxon>
        <taxon>Pseudomonadati</taxon>
        <taxon>Pseudomonadota</taxon>
        <taxon>Betaproteobacteria</taxon>
        <taxon>Burkholderiales</taxon>
        <taxon>Comamonadaceae</taxon>
        <taxon>Acidovorax</taxon>
    </lineage>
</organism>
<feature type="transmembrane region" description="Helical" evidence="1">
    <location>
        <begin position="75"/>
        <end position="97"/>
    </location>
</feature>
<gene>
    <name evidence="2" type="ORF">GCM10023090_32040</name>
</gene>
<dbReference type="RefSeq" id="WP_345067659.1">
    <property type="nucleotide sequence ID" value="NZ_BAABEX010000031.1"/>
</dbReference>
<dbReference type="EMBL" id="BAABEX010000031">
    <property type="protein sequence ID" value="GAA4430523.1"/>
    <property type="molecule type" value="Genomic_DNA"/>
</dbReference>
<keyword evidence="3" id="KW-1185">Reference proteome</keyword>
<proteinExistence type="predicted"/>
<name>A0ABP8LKK9_9BURK</name>
<feature type="transmembrane region" description="Helical" evidence="1">
    <location>
        <begin position="15"/>
        <end position="35"/>
    </location>
</feature>
<keyword evidence="1" id="KW-1133">Transmembrane helix</keyword>
<evidence type="ECO:0000313" key="2">
    <source>
        <dbReference type="EMBL" id="GAA4430523.1"/>
    </source>
</evidence>